<gene>
    <name evidence="1" type="ORF">FN924_06075</name>
</gene>
<evidence type="ECO:0000313" key="1">
    <source>
        <dbReference type="EMBL" id="QDP39775.1"/>
    </source>
</evidence>
<dbReference type="RefSeq" id="WP_143892687.1">
    <property type="nucleotide sequence ID" value="NZ_CP041666.1"/>
</dbReference>
<protein>
    <recommendedName>
        <fullName evidence="3">Spore germination protein</fullName>
    </recommendedName>
</protein>
<reference evidence="1 2" key="1">
    <citation type="submission" date="2019-07" db="EMBL/GenBank/DDBJ databases">
        <authorList>
            <person name="Li J."/>
        </authorList>
    </citation>
    <scope>NUCLEOTIDE SEQUENCE [LARGE SCALE GENOMIC DNA]</scope>
    <source>
        <strain evidence="1 2">TKL69</strain>
    </source>
</reference>
<name>A0A516KED4_9BACI</name>
<dbReference type="KEGG" id="aqt:FN924_06075"/>
<organism evidence="1 2">
    <name type="scientific">Radiobacillus deserti</name>
    <dbReference type="NCBI Taxonomy" id="2594883"/>
    <lineage>
        <taxon>Bacteria</taxon>
        <taxon>Bacillati</taxon>
        <taxon>Bacillota</taxon>
        <taxon>Bacilli</taxon>
        <taxon>Bacillales</taxon>
        <taxon>Bacillaceae</taxon>
        <taxon>Radiobacillus</taxon>
    </lineage>
</organism>
<sequence length="87" mass="9149">MSFGVDPIGVNIIGGIKVNALENTASIGIGENQYMSLNSQVKNNLNAGEVYGDFDFNNFQIIGSTVLDPDGVDTSMPVNTPALGLED</sequence>
<evidence type="ECO:0008006" key="3">
    <source>
        <dbReference type="Google" id="ProtNLM"/>
    </source>
</evidence>
<evidence type="ECO:0000313" key="2">
    <source>
        <dbReference type="Proteomes" id="UP000315215"/>
    </source>
</evidence>
<dbReference type="EMBL" id="CP041666">
    <property type="protein sequence ID" value="QDP39775.1"/>
    <property type="molecule type" value="Genomic_DNA"/>
</dbReference>
<dbReference type="Proteomes" id="UP000315215">
    <property type="component" value="Chromosome"/>
</dbReference>
<keyword evidence="2" id="KW-1185">Reference proteome</keyword>
<accession>A0A516KED4</accession>
<proteinExistence type="predicted"/>
<dbReference type="InterPro" id="IPR019618">
    <property type="entry name" value="Spore_germination_GerPA"/>
</dbReference>
<dbReference type="OrthoDB" id="2876629at2"/>
<dbReference type="Pfam" id="PF10676">
    <property type="entry name" value="gerPA"/>
    <property type="match status" value="1"/>
</dbReference>
<dbReference type="AlphaFoldDB" id="A0A516KED4"/>